<accession>A0A1X6WSL5</accession>
<feature type="region of interest" description="Disordered" evidence="1">
    <location>
        <begin position="1"/>
        <end position="126"/>
    </location>
</feature>
<feature type="region of interest" description="Disordered" evidence="1">
    <location>
        <begin position="143"/>
        <end position="164"/>
    </location>
</feature>
<dbReference type="Proteomes" id="UP000195981">
    <property type="component" value="Unassembled WGS sequence"/>
</dbReference>
<reference evidence="2 3" key="1">
    <citation type="submission" date="2017-02" db="EMBL/GenBank/DDBJ databases">
        <authorList>
            <person name="Peterson S.W."/>
        </authorList>
    </citation>
    <scope>NUCLEOTIDE SEQUENCE [LARGE SCALE GENOMIC DNA]</scope>
    <source>
        <strain evidence="2 3">CIP104813</strain>
    </source>
</reference>
<feature type="compositionally biased region" description="Low complexity" evidence="1">
    <location>
        <begin position="62"/>
        <end position="78"/>
    </location>
</feature>
<organism evidence="2 3">
    <name type="scientific">Brachybacterium nesterenkovii</name>
    <dbReference type="NCBI Taxonomy" id="47847"/>
    <lineage>
        <taxon>Bacteria</taxon>
        <taxon>Bacillati</taxon>
        <taxon>Actinomycetota</taxon>
        <taxon>Actinomycetes</taxon>
        <taxon>Micrococcales</taxon>
        <taxon>Dermabacteraceae</taxon>
        <taxon>Brachybacterium</taxon>
    </lineage>
</organism>
<protein>
    <submittedName>
        <fullName evidence="2">Uncharacterized protein</fullName>
    </submittedName>
</protein>
<evidence type="ECO:0000313" key="3">
    <source>
        <dbReference type="Proteomes" id="UP000195981"/>
    </source>
</evidence>
<evidence type="ECO:0000256" key="1">
    <source>
        <dbReference type="SAM" id="MobiDB-lite"/>
    </source>
</evidence>
<keyword evidence="3" id="KW-1185">Reference proteome</keyword>
<dbReference type="RefSeq" id="WP_087101626.1">
    <property type="nucleotide sequence ID" value="NZ_FWFG01000007.1"/>
</dbReference>
<evidence type="ECO:0000313" key="2">
    <source>
        <dbReference type="EMBL" id="SLM87875.1"/>
    </source>
</evidence>
<sequence length="164" mass="16305">MSIDDIDDNGSGGFDQAGDTLPETGGMTTAEDTATDRPHAEESSPESAGDDPETGDPEGAEPESGLEPAPGAAAPVGSGVEGADDLLEADREPSAQDAPVGAVGTLPGQAGQDDATAAEQGNRDEDRMVAADADELAEVDGLTAEHLDPGAIEQVVGDDEPGPV</sequence>
<dbReference type="EMBL" id="FWFG01000007">
    <property type="protein sequence ID" value="SLM87875.1"/>
    <property type="molecule type" value="Genomic_DNA"/>
</dbReference>
<feature type="compositionally biased region" description="Acidic residues" evidence="1">
    <location>
        <begin position="48"/>
        <end position="61"/>
    </location>
</feature>
<proteinExistence type="predicted"/>
<dbReference type="AlphaFoldDB" id="A0A1X6WSL5"/>
<name>A0A1X6WSL5_9MICO</name>
<gene>
    <name evidence="2" type="ORF">FM110_00480</name>
</gene>